<feature type="transmembrane region" description="Helical" evidence="5">
    <location>
        <begin position="287"/>
        <end position="308"/>
    </location>
</feature>
<dbReference type="GO" id="GO:0009060">
    <property type="term" value="P:aerobic respiration"/>
    <property type="evidence" value="ECO:0007669"/>
    <property type="project" value="TreeGrafter"/>
</dbReference>
<name>A0A932A6R4_9BACT</name>
<dbReference type="InterPro" id="IPR001694">
    <property type="entry name" value="NADH_UbQ_OxRdtase_su1/FPO"/>
</dbReference>
<evidence type="ECO:0000256" key="1">
    <source>
        <dbReference type="ARBA" id="ARBA00004141"/>
    </source>
</evidence>
<dbReference type="PANTHER" id="PTHR11432:SF3">
    <property type="entry name" value="NADH-UBIQUINONE OXIDOREDUCTASE CHAIN 1"/>
    <property type="match status" value="1"/>
</dbReference>
<dbReference type="EMBL" id="JACPNR010000004">
    <property type="protein sequence ID" value="MBI2677738.1"/>
    <property type="molecule type" value="Genomic_DNA"/>
</dbReference>
<evidence type="ECO:0000256" key="5">
    <source>
        <dbReference type="HAMAP-Rule" id="MF_01350"/>
    </source>
</evidence>
<keyword evidence="5" id="KW-0830">Ubiquinone</keyword>
<evidence type="ECO:0000256" key="2">
    <source>
        <dbReference type="ARBA" id="ARBA00022692"/>
    </source>
</evidence>
<gene>
    <name evidence="5 7" type="primary">nuoH</name>
    <name evidence="7" type="ORF">HYX28_03050</name>
</gene>
<evidence type="ECO:0000256" key="4">
    <source>
        <dbReference type="ARBA" id="ARBA00023136"/>
    </source>
</evidence>
<dbReference type="InterPro" id="IPR018086">
    <property type="entry name" value="NADH_UbQ_OxRdtase_su1_CS"/>
</dbReference>
<keyword evidence="5" id="KW-0874">Quinone</keyword>
<feature type="transmembrane region" description="Helical" evidence="5">
    <location>
        <begin position="162"/>
        <end position="182"/>
    </location>
</feature>
<comment type="catalytic activity">
    <reaction evidence="5">
        <text>a quinone + NADH + 5 H(+)(in) = a quinol + NAD(+) + 4 H(+)(out)</text>
        <dbReference type="Rhea" id="RHEA:57888"/>
        <dbReference type="ChEBI" id="CHEBI:15378"/>
        <dbReference type="ChEBI" id="CHEBI:24646"/>
        <dbReference type="ChEBI" id="CHEBI:57540"/>
        <dbReference type="ChEBI" id="CHEBI:57945"/>
        <dbReference type="ChEBI" id="CHEBI:132124"/>
    </reaction>
</comment>
<keyword evidence="3 5" id="KW-1133">Transmembrane helix</keyword>
<dbReference type="GO" id="GO:0016655">
    <property type="term" value="F:oxidoreductase activity, acting on NAD(P)H, quinone or similar compound as acceptor"/>
    <property type="evidence" value="ECO:0007669"/>
    <property type="project" value="UniProtKB-UniRule"/>
</dbReference>
<reference evidence="7" key="1">
    <citation type="submission" date="2020-07" db="EMBL/GenBank/DDBJ databases">
        <title>Huge and variable diversity of episymbiotic CPR bacteria and DPANN archaea in groundwater ecosystems.</title>
        <authorList>
            <person name="He C.Y."/>
            <person name="Keren R."/>
            <person name="Whittaker M."/>
            <person name="Farag I.F."/>
            <person name="Doudna J."/>
            <person name="Cate J.H.D."/>
            <person name="Banfield J.F."/>
        </authorList>
    </citation>
    <scope>NUCLEOTIDE SEQUENCE</scope>
    <source>
        <strain evidence="7">NC_groundwater_580_Pr5_B-0.1um_64_19</strain>
    </source>
</reference>
<dbReference type="AlphaFoldDB" id="A0A932A6R4"/>
<feature type="transmembrane region" description="Helical" evidence="5">
    <location>
        <begin position="255"/>
        <end position="275"/>
    </location>
</feature>
<comment type="similarity">
    <text evidence="5 6">Belongs to the complex I subunit 1 family.</text>
</comment>
<dbReference type="PANTHER" id="PTHR11432">
    <property type="entry name" value="NADH DEHYDROGENASE SUBUNIT 1"/>
    <property type="match status" value="1"/>
</dbReference>
<accession>A0A932A6R4</accession>
<feature type="transmembrane region" description="Helical" evidence="5">
    <location>
        <begin position="202"/>
        <end position="218"/>
    </location>
</feature>
<dbReference type="Pfam" id="PF00146">
    <property type="entry name" value="NADHdh"/>
    <property type="match status" value="1"/>
</dbReference>
<dbReference type="NCBIfam" id="NF004741">
    <property type="entry name" value="PRK06076.1-2"/>
    <property type="match status" value="1"/>
</dbReference>
<keyword evidence="7" id="KW-0560">Oxidoreductase</keyword>
<keyword evidence="2 5" id="KW-0812">Transmembrane</keyword>
<dbReference type="GO" id="GO:0003954">
    <property type="term" value="F:NADH dehydrogenase activity"/>
    <property type="evidence" value="ECO:0007669"/>
    <property type="project" value="TreeGrafter"/>
</dbReference>
<dbReference type="GO" id="GO:0048038">
    <property type="term" value="F:quinone binding"/>
    <property type="evidence" value="ECO:0007669"/>
    <property type="project" value="UniProtKB-KW"/>
</dbReference>
<keyword evidence="5" id="KW-1278">Translocase</keyword>
<evidence type="ECO:0000256" key="6">
    <source>
        <dbReference type="RuleBase" id="RU000471"/>
    </source>
</evidence>
<evidence type="ECO:0000313" key="8">
    <source>
        <dbReference type="Proteomes" id="UP000779809"/>
    </source>
</evidence>
<organism evidence="7 8">
    <name type="scientific">Candidatus Korobacter versatilis</name>
    <dbReference type="NCBI Taxonomy" id="658062"/>
    <lineage>
        <taxon>Bacteria</taxon>
        <taxon>Pseudomonadati</taxon>
        <taxon>Acidobacteriota</taxon>
        <taxon>Terriglobia</taxon>
        <taxon>Terriglobales</taxon>
        <taxon>Candidatus Korobacteraceae</taxon>
        <taxon>Candidatus Korobacter</taxon>
    </lineage>
</organism>
<evidence type="ECO:0000313" key="7">
    <source>
        <dbReference type="EMBL" id="MBI2677738.1"/>
    </source>
</evidence>
<comment type="subunit">
    <text evidence="5">NDH-1 is composed of 14 different subunits. Subunits NuoA, H, J, K, L, M, N constitute the membrane sector of the complex.</text>
</comment>
<comment type="function">
    <text evidence="5">NDH-1 shuttles electrons from NADH, via FMN and iron-sulfur (Fe-S) centers, to quinones in the respiratory chain. The immediate electron acceptor for the enzyme in this species is believed to be ubiquinone. Couples the redox reaction to proton translocation (for every two electrons transferred, four hydrogen ions are translocated across the cytoplasmic membrane), and thus conserves the redox energy in a proton gradient. This subunit may bind ubiquinone.</text>
</comment>
<keyword evidence="5" id="KW-1003">Cell membrane</keyword>
<feature type="transmembrane region" description="Helical" evidence="5">
    <location>
        <begin position="320"/>
        <end position="345"/>
    </location>
</feature>
<sequence>MPTWAQFVLLSAAKSVVVIIILLTAVAYAVWLERKVVGRMQNRWGPTRVGPFGLLQPLADGIKFILKEDIIPTNVYKPLYIAAPMISVALALMSIAVVPFGEQLRFGSFSTPAQITDVNVALLVLLGVTSVAVYGVALAGWSSNSKYSLLGSLRASAQMVSYEASLGLSLIGVLLLSGSLSLREIVNGQSGTYFGFLPRWNFFPQFIAFFVYLTAAFAETNRIPFDLPEAETELVAGYHTEYSSMKFAMFFMAEYTNMFTVACVGTLLFFGGWHGPALTFLPMVVQSFVPLFWFAFKIFLFLFLYIWIRGTLPRFRYDQLMAFGWKVLLPIALANIVLTSLYIGLTTP</sequence>
<comment type="subcellular location">
    <subcellularLocation>
        <location evidence="5 6">Cell membrane</location>
        <topology evidence="5 6">Multi-pass membrane protein</topology>
    </subcellularLocation>
    <subcellularLocation>
        <location evidence="1">Membrane</location>
        <topology evidence="1">Multi-pass membrane protein</topology>
    </subcellularLocation>
</comment>
<comment type="caution">
    <text evidence="7">The sequence shown here is derived from an EMBL/GenBank/DDBJ whole genome shotgun (WGS) entry which is preliminary data.</text>
</comment>
<keyword evidence="4 5" id="KW-0472">Membrane</keyword>
<dbReference type="HAMAP" id="MF_01350">
    <property type="entry name" value="NDH1_NuoH"/>
    <property type="match status" value="1"/>
</dbReference>
<keyword evidence="5 6" id="KW-0520">NAD</keyword>
<proteinExistence type="inferred from homology"/>
<feature type="transmembrane region" description="Helical" evidence="5">
    <location>
        <begin position="120"/>
        <end position="141"/>
    </location>
</feature>
<dbReference type="GO" id="GO:0005886">
    <property type="term" value="C:plasma membrane"/>
    <property type="evidence" value="ECO:0007669"/>
    <property type="project" value="UniProtKB-SubCell"/>
</dbReference>
<protein>
    <recommendedName>
        <fullName evidence="5">NADH-quinone oxidoreductase subunit H</fullName>
        <ecNumber evidence="5">7.1.1.-</ecNumber>
    </recommendedName>
    <alternativeName>
        <fullName evidence="5">NADH dehydrogenase I subunit H</fullName>
    </alternativeName>
    <alternativeName>
        <fullName evidence="5">NDH-1 subunit H</fullName>
    </alternativeName>
</protein>
<dbReference type="PROSITE" id="PS00668">
    <property type="entry name" value="COMPLEX1_ND1_2"/>
    <property type="match status" value="1"/>
</dbReference>
<feature type="transmembrane region" description="Helical" evidence="5">
    <location>
        <begin position="6"/>
        <end position="31"/>
    </location>
</feature>
<dbReference type="Proteomes" id="UP000779809">
    <property type="component" value="Unassembled WGS sequence"/>
</dbReference>
<dbReference type="EC" id="7.1.1.-" evidence="5"/>
<feature type="transmembrane region" description="Helical" evidence="5">
    <location>
        <begin position="79"/>
        <end position="100"/>
    </location>
</feature>
<evidence type="ECO:0000256" key="3">
    <source>
        <dbReference type="ARBA" id="ARBA00022989"/>
    </source>
</evidence>